<feature type="signal peptide" evidence="1">
    <location>
        <begin position="1"/>
        <end position="21"/>
    </location>
</feature>
<dbReference type="AlphaFoldDB" id="A0A4R8LNA9"/>
<evidence type="ECO:0000313" key="2">
    <source>
        <dbReference type="EMBL" id="TDY45130.1"/>
    </source>
</evidence>
<sequence length="78" mass="8187">MKKTISMYWPLAIVVPLAAVAFLHLCSSAVKHAGAAPLAASEVTAELARTVSYGFVDDEHQGAAQAAHTNVTLQTQPL</sequence>
<proteinExistence type="predicted"/>
<dbReference type="Proteomes" id="UP000295509">
    <property type="component" value="Unassembled WGS sequence"/>
</dbReference>
<gene>
    <name evidence="2" type="ORF">BX592_11597</name>
</gene>
<dbReference type="EMBL" id="SORE01000015">
    <property type="protein sequence ID" value="TDY45130.1"/>
    <property type="molecule type" value="Genomic_DNA"/>
</dbReference>
<keyword evidence="1" id="KW-0732">Signal</keyword>
<evidence type="ECO:0000313" key="3">
    <source>
        <dbReference type="Proteomes" id="UP000295509"/>
    </source>
</evidence>
<comment type="caution">
    <text evidence="2">The sequence shown here is derived from an EMBL/GenBank/DDBJ whole genome shotgun (WGS) entry which is preliminary data.</text>
</comment>
<name>A0A4R8LNA9_9BURK</name>
<evidence type="ECO:0000256" key="1">
    <source>
        <dbReference type="SAM" id="SignalP"/>
    </source>
</evidence>
<reference evidence="2 3" key="1">
    <citation type="submission" date="2019-03" db="EMBL/GenBank/DDBJ databases">
        <title>Genomic Encyclopedia of Type Strains, Phase III (KMG-III): the genomes of soil and plant-associated and newly described type strains.</title>
        <authorList>
            <person name="Whitman W."/>
        </authorList>
    </citation>
    <scope>NUCLEOTIDE SEQUENCE [LARGE SCALE GENOMIC DNA]</scope>
    <source>
        <strain evidence="2 3">LMG 29544</strain>
    </source>
</reference>
<keyword evidence="3" id="KW-1185">Reference proteome</keyword>
<organism evidence="2 3">
    <name type="scientific">Paraburkholderia rhizosphaerae</name>
    <dbReference type="NCBI Taxonomy" id="480658"/>
    <lineage>
        <taxon>Bacteria</taxon>
        <taxon>Pseudomonadati</taxon>
        <taxon>Pseudomonadota</taxon>
        <taxon>Betaproteobacteria</taxon>
        <taxon>Burkholderiales</taxon>
        <taxon>Burkholderiaceae</taxon>
        <taxon>Paraburkholderia</taxon>
    </lineage>
</organism>
<feature type="chain" id="PRO_5020312471" evidence="1">
    <location>
        <begin position="22"/>
        <end position="78"/>
    </location>
</feature>
<dbReference type="OrthoDB" id="9028817at2"/>
<protein>
    <submittedName>
        <fullName evidence="2">Uncharacterized protein</fullName>
    </submittedName>
</protein>
<accession>A0A4R8LNA9</accession>
<dbReference type="RefSeq" id="WP_134193740.1">
    <property type="nucleotide sequence ID" value="NZ_JBHLUW010000059.1"/>
</dbReference>